<feature type="region of interest" description="Disordered" evidence="1">
    <location>
        <begin position="20"/>
        <end position="40"/>
    </location>
</feature>
<gene>
    <name evidence="3" type="ORF">SAMN05421504_101809</name>
</gene>
<name>A0A1H2U7M5_9PSEU</name>
<protein>
    <submittedName>
        <fullName evidence="3">Uncharacterized protein</fullName>
    </submittedName>
</protein>
<dbReference type="EMBL" id="FNON01000001">
    <property type="protein sequence ID" value="SDW52146.1"/>
    <property type="molecule type" value="Genomic_DNA"/>
</dbReference>
<accession>A0A1H2U7M5</accession>
<reference evidence="3 4" key="1">
    <citation type="submission" date="2016-10" db="EMBL/GenBank/DDBJ databases">
        <authorList>
            <person name="de Groot N.N."/>
        </authorList>
    </citation>
    <scope>NUCLEOTIDE SEQUENCE [LARGE SCALE GENOMIC DNA]</scope>
    <source>
        <strain evidence="3 4">CPCC 202699</strain>
    </source>
</reference>
<proteinExistence type="predicted"/>
<feature type="transmembrane region" description="Helical" evidence="2">
    <location>
        <begin position="43"/>
        <end position="65"/>
    </location>
</feature>
<dbReference type="AlphaFoldDB" id="A0A1H2U7M5"/>
<sequence>MDEFEQRVRATLGELADSVPASPHAWAEQNRRRGRKQRSRRETVLVAVAASVVLIAAVLVPSMLIRQDREQTPASQGPVPGPVYVPEQGAELLAGPFVLTTSVHNGQTWNAVAYLVSGDKATRSPMLCTWFGAAGTAIAGAGPGSTCYPLPADKTPQPAVAGHGLPDGAAASPPHGVWVFVTTSRVASLRVYNRDGGMSKPRLVGGGGGYSLFSGEYTDPGWFDAYDAHDVFIGSGVP</sequence>
<keyword evidence="2" id="KW-1133">Transmembrane helix</keyword>
<dbReference type="STRING" id="589385.SAMN05421504_101809"/>
<keyword evidence="2" id="KW-0812">Transmembrane</keyword>
<evidence type="ECO:0000256" key="2">
    <source>
        <dbReference type="SAM" id="Phobius"/>
    </source>
</evidence>
<keyword evidence="2" id="KW-0472">Membrane</keyword>
<evidence type="ECO:0000313" key="3">
    <source>
        <dbReference type="EMBL" id="SDW52146.1"/>
    </source>
</evidence>
<dbReference type="RefSeq" id="WP_091286666.1">
    <property type="nucleotide sequence ID" value="NZ_FNON01000001.1"/>
</dbReference>
<evidence type="ECO:0000256" key="1">
    <source>
        <dbReference type="SAM" id="MobiDB-lite"/>
    </source>
</evidence>
<organism evidence="3 4">
    <name type="scientific">Amycolatopsis xylanica</name>
    <dbReference type="NCBI Taxonomy" id="589385"/>
    <lineage>
        <taxon>Bacteria</taxon>
        <taxon>Bacillati</taxon>
        <taxon>Actinomycetota</taxon>
        <taxon>Actinomycetes</taxon>
        <taxon>Pseudonocardiales</taxon>
        <taxon>Pseudonocardiaceae</taxon>
        <taxon>Amycolatopsis</taxon>
    </lineage>
</organism>
<keyword evidence="4" id="KW-1185">Reference proteome</keyword>
<evidence type="ECO:0000313" key="4">
    <source>
        <dbReference type="Proteomes" id="UP000199515"/>
    </source>
</evidence>
<dbReference type="Proteomes" id="UP000199515">
    <property type="component" value="Unassembled WGS sequence"/>
</dbReference>